<evidence type="ECO:0000313" key="3">
    <source>
        <dbReference type="Proteomes" id="UP001285855"/>
    </source>
</evidence>
<comment type="caution">
    <text evidence="2">The sequence shown here is derived from an EMBL/GenBank/DDBJ whole genome shotgun (WGS) entry which is preliminary data.</text>
</comment>
<gene>
    <name evidence="2" type="ORF">SNF14_14320</name>
</gene>
<keyword evidence="1" id="KW-1133">Transmembrane helix</keyword>
<dbReference type="RefSeq" id="WP_320556857.1">
    <property type="nucleotide sequence ID" value="NZ_JAXDAE010000024.1"/>
</dbReference>
<accession>A0ABU5ESI2</accession>
<keyword evidence="3" id="KW-1185">Reference proteome</keyword>
<feature type="transmembrane region" description="Helical" evidence="1">
    <location>
        <begin position="12"/>
        <end position="30"/>
    </location>
</feature>
<dbReference type="Proteomes" id="UP001285855">
    <property type="component" value="Unassembled WGS sequence"/>
</dbReference>
<sequence length="241" mass="27923">MKQESIFSNLTAKVFFIAMGILFILLQIAFHPTYLQYFPKFEEFTWTHHIHGALMVSWVIMLVVQPYLIYKGKYKAHRLIGKISYGSAPLVIISMFLITKLSYLKTVNVMPFEEVAAIQSLNFVTPLNFLLFYSLAIFYRKNVFKHKRYMIGTAFTISAAIFNRLLYAIFGESIGFYAFFIAEYFGAIILMLLLLNDLKNKVNTRPYTIVAIGLSINLFVIHSRNTEIWQTVVRFVGDTLF</sequence>
<keyword evidence="1" id="KW-0812">Transmembrane</keyword>
<feature type="transmembrane region" description="Helical" evidence="1">
    <location>
        <begin position="151"/>
        <end position="170"/>
    </location>
</feature>
<reference evidence="2 3" key="1">
    <citation type="submission" date="2023-11" db="EMBL/GenBank/DDBJ databases">
        <title>Winogradskyella pelagius sp. nov., isolated from coastal sediment.</title>
        <authorList>
            <person name="Li F."/>
        </authorList>
    </citation>
    <scope>NUCLEOTIDE SEQUENCE [LARGE SCALE GENOMIC DNA]</scope>
    <source>
        <strain evidence="2 3">KCTC 23502</strain>
    </source>
</reference>
<evidence type="ECO:0000256" key="1">
    <source>
        <dbReference type="SAM" id="Phobius"/>
    </source>
</evidence>
<protein>
    <submittedName>
        <fullName evidence="2">Uncharacterized protein</fullName>
    </submittedName>
</protein>
<organism evidence="2 3">
    <name type="scientific">Winogradskyella aquimaris</name>
    <dbReference type="NCBI Taxonomy" id="864074"/>
    <lineage>
        <taxon>Bacteria</taxon>
        <taxon>Pseudomonadati</taxon>
        <taxon>Bacteroidota</taxon>
        <taxon>Flavobacteriia</taxon>
        <taxon>Flavobacteriales</taxon>
        <taxon>Flavobacteriaceae</taxon>
        <taxon>Winogradskyella</taxon>
    </lineage>
</organism>
<dbReference type="EMBL" id="JAXDAE010000024">
    <property type="protein sequence ID" value="MDY2588515.1"/>
    <property type="molecule type" value="Genomic_DNA"/>
</dbReference>
<name>A0ABU5ESI2_9FLAO</name>
<feature type="transmembrane region" description="Helical" evidence="1">
    <location>
        <begin position="116"/>
        <end position="139"/>
    </location>
</feature>
<keyword evidence="1" id="KW-0472">Membrane</keyword>
<feature type="transmembrane region" description="Helical" evidence="1">
    <location>
        <begin position="82"/>
        <end position="104"/>
    </location>
</feature>
<feature type="transmembrane region" description="Helical" evidence="1">
    <location>
        <begin position="50"/>
        <end position="70"/>
    </location>
</feature>
<evidence type="ECO:0000313" key="2">
    <source>
        <dbReference type="EMBL" id="MDY2588515.1"/>
    </source>
</evidence>
<proteinExistence type="predicted"/>
<feature type="transmembrane region" description="Helical" evidence="1">
    <location>
        <begin position="176"/>
        <end position="195"/>
    </location>
</feature>